<dbReference type="Pfam" id="PF00903">
    <property type="entry name" value="Glyoxalase"/>
    <property type="match status" value="1"/>
</dbReference>
<dbReference type="GO" id="GO:0003868">
    <property type="term" value="F:4-hydroxyphenylpyruvate dioxygenase activity"/>
    <property type="evidence" value="ECO:0007669"/>
    <property type="project" value="InterPro"/>
</dbReference>
<dbReference type="InterPro" id="IPR029068">
    <property type="entry name" value="Glyas_Bleomycin-R_OHBP_Dase"/>
</dbReference>
<evidence type="ECO:0000256" key="3">
    <source>
        <dbReference type="ARBA" id="ARBA00013222"/>
    </source>
</evidence>
<dbReference type="SUPFAM" id="SSF54593">
    <property type="entry name" value="Glyoxalase/Bleomycin resistance protein/Dihydroxybiphenyl dioxygenase"/>
    <property type="match status" value="1"/>
</dbReference>
<dbReference type="InterPro" id="IPR037523">
    <property type="entry name" value="VOC_core"/>
</dbReference>
<name>M1UQY3_CYAM1</name>
<accession>M1UQY3</accession>
<feature type="binding site" evidence="10">
    <location>
        <position position="191"/>
    </location>
    <ligand>
        <name>Fe cation</name>
        <dbReference type="ChEBI" id="CHEBI:24875"/>
    </ligand>
</feature>
<sequence length="390" mass="43857">MVQAATTETTGFTTPVFLGFDHIHLYVGNCLQAAVFYATRFGFRVIGYRGLETGSRRLCSYVLQQGRIVFVVSSAMNPDDAELSSFLSKHGDGVKDVAFEVEDARAAFTYAVGRGAQPVQPPVELTDENGTVTVATVSAGYGDLEHTFIDRRGWRGAHFLPGFAPPPLDMAAESTLVQEVFPECLLSQVDHCVSNQPEHAMEPVVNWYTEKLGFHRFWSVDDRQIHTEYSSLRSVVVTDAHERIKMPVNEPAPGKRKSQIQEYIDYFGGPGIQHIALYTPDILRSVTALRERGVAFIQVPPAYYTLLRERLHKECIQLKEDLDTIQRLEILVDIDEDGGYLLQTFTKPVSHRPTLFYEIIQRHRNTGFGVGNFKALFEAIERDQAKRGNL</sequence>
<keyword evidence="12" id="KW-0223">Dioxygenase</keyword>
<evidence type="ECO:0000313" key="13">
    <source>
        <dbReference type="Proteomes" id="UP000007014"/>
    </source>
</evidence>
<dbReference type="GO" id="GO:0006572">
    <property type="term" value="P:L-tyrosine catabolic process"/>
    <property type="evidence" value="ECO:0007669"/>
    <property type="project" value="UniProtKB-KW"/>
</dbReference>
<keyword evidence="5" id="KW-0677">Repeat</keyword>
<dbReference type="Gramene" id="CMI063CT">
    <property type="protein sequence ID" value="CMI063CT"/>
    <property type="gene ID" value="CMI063C"/>
</dbReference>
<dbReference type="CDD" id="cd08342">
    <property type="entry name" value="HPPD_N_like"/>
    <property type="match status" value="1"/>
</dbReference>
<keyword evidence="13" id="KW-1185">Reference proteome</keyword>
<dbReference type="OMA" id="DPFPVKG"/>
<reference evidence="12 13" key="1">
    <citation type="journal article" date="2004" name="Nature">
        <title>Genome sequence of the ultrasmall unicellular red alga Cyanidioschyzon merolae 10D.</title>
        <authorList>
            <person name="Matsuzaki M."/>
            <person name="Misumi O."/>
            <person name="Shin-i T."/>
            <person name="Maruyama S."/>
            <person name="Takahara M."/>
            <person name="Miyagishima S."/>
            <person name="Mori T."/>
            <person name="Nishida K."/>
            <person name="Yagisawa F."/>
            <person name="Nishida K."/>
            <person name="Yoshida Y."/>
            <person name="Nishimura Y."/>
            <person name="Nakao S."/>
            <person name="Kobayashi T."/>
            <person name="Momoyama Y."/>
            <person name="Higashiyama T."/>
            <person name="Minoda A."/>
            <person name="Sano M."/>
            <person name="Nomoto H."/>
            <person name="Oishi K."/>
            <person name="Hayashi H."/>
            <person name="Ohta F."/>
            <person name="Nishizaka S."/>
            <person name="Haga S."/>
            <person name="Miura S."/>
            <person name="Morishita T."/>
            <person name="Kabeya Y."/>
            <person name="Terasawa K."/>
            <person name="Suzuki Y."/>
            <person name="Ishii Y."/>
            <person name="Asakawa S."/>
            <person name="Takano H."/>
            <person name="Ohta N."/>
            <person name="Kuroiwa H."/>
            <person name="Tanaka K."/>
            <person name="Shimizu N."/>
            <person name="Sugano S."/>
            <person name="Sato N."/>
            <person name="Nozaki H."/>
            <person name="Ogasawara N."/>
            <person name="Kohara Y."/>
            <person name="Kuroiwa T."/>
        </authorList>
    </citation>
    <scope>NUCLEOTIDE SEQUENCE [LARGE SCALE GENOMIC DNA]</scope>
    <source>
        <strain evidence="12 13">10D</strain>
    </source>
</reference>
<comment type="pathway">
    <text evidence="1">Amino-acid degradation; L-phenylalanine degradation; acetoacetate and fumarate from L-phenylalanine: step 3/6.</text>
</comment>
<dbReference type="OrthoDB" id="414569at2759"/>
<dbReference type="GeneID" id="16993888"/>
<evidence type="ECO:0000256" key="9">
    <source>
        <dbReference type="PIRNR" id="PIRNR009283"/>
    </source>
</evidence>
<dbReference type="CDD" id="cd07250">
    <property type="entry name" value="HPPD_C_like"/>
    <property type="match status" value="1"/>
</dbReference>
<dbReference type="NCBIfam" id="TIGR01263">
    <property type="entry name" value="4HPPD"/>
    <property type="match status" value="1"/>
</dbReference>
<organism evidence="12 13">
    <name type="scientific">Cyanidioschyzon merolae (strain NIES-3377 / 10D)</name>
    <name type="common">Unicellular red alga</name>
    <dbReference type="NCBI Taxonomy" id="280699"/>
    <lineage>
        <taxon>Eukaryota</taxon>
        <taxon>Rhodophyta</taxon>
        <taxon>Bangiophyceae</taxon>
        <taxon>Cyanidiales</taxon>
        <taxon>Cyanidiaceae</taxon>
        <taxon>Cyanidioschyzon</taxon>
    </lineage>
</organism>
<feature type="domain" description="VOC" evidence="11">
    <location>
        <begin position="19"/>
        <end position="151"/>
    </location>
</feature>
<dbReference type="PANTHER" id="PTHR11959:SF1">
    <property type="entry name" value="4-HYDROXYPHENYLPYRUVATE DIOXYGENASE"/>
    <property type="match status" value="1"/>
</dbReference>
<dbReference type="InterPro" id="IPR041735">
    <property type="entry name" value="4OHPhenylPyrv_dOase_C"/>
</dbReference>
<evidence type="ECO:0000256" key="6">
    <source>
        <dbReference type="ARBA" id="ARBA00022878"/>
    </source>
</evidence>
<keyword evidence="6" id="KW-0828">Tyrosine catabolism</keyword>
<evidence type="ECO:0000256" key="2">
    <source>
        <dbReference type="ARBA" id="ARBA00005877"/>
    </source>
</evidence>
<dbReference type="AlphaFoldDB" id="M1UQY3"/>
<dbReference type="eggNOG" id="KOG0638">
    <property type="taxonomic scope" value="Eukaryota"/>
</dbReference>
<evidence type="ECO:0000313" key="12">
    <source>
        <dbReference type="EMBL" id="BAM79966.1"/>
    </source>
</evidence>
<feature type="binding site" evidence="10">
    <location>
        <position position="358"/>
    </location>
    <ligand>
        <name>Fe cation</name>
        <dbReference type="ChEBI" id="CHEBI:24875"/>
    </ligand>
</feature>
<dbReference type="InterPro" id="IPR041736">
    <property type="entry name" value="4OHPhenylPyrv_dOase_N"/>
</dbReference>
<keyword evidence="12" id="KW-0560">Oxidoreductase</keyword>
<evidence type="ECO:0000256" key="7">
    <source>
        <dbReference type="ARBA" id="ARBA00023004"/>
    </source>
</evidence>
<dbReference type="KEGG" id="cme:CYME_CMI063C"/>
<dbReference type="EMBL" id="AP006491">
    <property type="protein sequence ID" value="BAM79966.1"/>
    <property type="molecule type" value="Genomic_DNA"/>
</dbReference>
<gene>
    <name evidence="12" type="ORF">CYME_CMI063C</name>
</gene>
<dbReference type="InterPro" id="IPR005956">
    <property type="entry name" value="4OHPhenylPyrv_dOase"/>
</dbReference>
<feature type="binding site" evidence="10">
    <location>
        <position position="274"/>
    </location>
    <ligand>
        <name>Fe cation</name>
        <dbReference type="ChEBI" id="CHEBI:24875"/>
    </ligand>
</feature>
<dbReference type="Pfam" id="PF14696">
    <property type="entry name" value="Glyoxalase_5"/>
    <property type="match status" value="1"/>
</dbReference>
<proteinExistence type="inferred from homology"/>
<dbReference type="FunFam" id="3.10.180.10:FF:000001">
    <property type="entry name" value="4-hydroxyphenylpyruvate dioxygenase"/>
    <property type="match status" value="1"/>
</dbReference>
<dbReference type="HOGENOM" id="CLU_034004_1_1_1"/>
<evidence type="ECO:0000256" key="8">
    <source>
        <dbReference type="ARBA" id="ARBA00023232"/>
    </source>
</evidence>
<dbReference type="STRING" id="280699.M1UQY3"/>
<evidence type="ECO:0000256" key="5">
    <source>
        <dbReference type="ARBA" id="ARBA00022737"/>
    </source>
</evidence>
<evidence type="ECO:0000256" key="4">
    <source>
        <dbReference type="ARBA" id="ARBA00022723"/>
    </source>
</evidence>
<dbReference type="GO" id="GO:0006559">
    <property type="term" value="P:L-phenylalanine catabolic process"/>
    <property type="evidence" value="ECO:0007669"/>
    <property type="project" value="UniProtKB-KW"/>
</dbReference>
<reference evidence="12 13" key="2">
    <citation type="journal article" date="2007" name="BMC Biol.">
        <title>A 100%-complete sequence reveals unusually simple genomic features in the hot-spring red alga Cyanidioschyzon merolae.</title>
        <authorList>
            <person name="Nozaki H."/>
            <person name="Takano H."/>
            <person name="Misumi O."/>
            <person name="Terasawa K."/>
            <person name="Matsuzaki M."/>
            <person name="Maruyama S."/>
            <person name="Nishida K."/>
            <person name="Yagisawa F."/>
            <person name="Yoshida Y."/>
            <person name="Fujiwara T."/>
            <person name="Takio S."/>
            <person name="Tamura K."/>
            <person name="Chung S.J."/>
            <person name="Nakamura S."/>
            <person name="Kuroiwa H."/>
            <person name="Tanaka K."/>
            <person name="Sato N."/>
            <person name="Kuroiwa T."/>
        </authorList>
    </citation>
    <scope>NUCLEOTIDE SEQUENCE [LARGE SCALE GENOMIC DNA]</scope>
    <source>
        <strain evidence="12 13">10D</strain>
    </source>
</reference>
<dbReference type="InterPro" id="IPR004360">
    <property type="entry name" value="Glyas_Fos-R_dOase_dom"/>
</dbReference>
<protein>
    <recommendedName>
        <fullName evidence="3 9">4-hydroxyphenylpyruvate dioxygenase</fullName>
    </recommendedName>
</protein>
<dbReference type="Gene3D" id="3.10.180.10">
    <property type="entry name" value="2,3-Dihydroxybiphenyl 1,2-Dioxygenase, domain 1"/>
    <property type="match status" value="2"/>
</dbReference>
<dbReference type="GO" id="GO:0046872">
    <property type="term" value="F:metal ion binding"/>
    <property type="evidence" value="ECO:0007669"/>
    <property type="project" value="UniProtKB-KW"/>
</dbReference>
<dbReference type="RefSeq" id="XP_005536252.1">
    <property type="nucleotide sequence ID" value="XM_005536195.1"/>
</dbReference>
<keyword evidence="8" id="KW-0585">Phenylalanine catabolism</keyword>
<dbReference type="Proteomes" id="UP000007014">
    <property type="component" value="Chromosome 9"/>
</dbReference>
<comment type="cofactor">
    <cofactor evidence="10">
        <name>Fe cation</name>
        <dbReference type="ChEBI" id="CHEBI:24875"/>
    </cofactor>
    <text evidence="10">Binds 1 Fe cation per subunit.</text>
</comment>
<dbReference type="PROSITE" id="PS51819">
    <property type="entry name" value="VOC"/>
    <property type="match status" value="2"/>
</dbReference>
<dbReference type="PANTHER" id="PTHR11959">
    <property type="entry name" value="4-HYDROXYPHENYLPYRUVATE DIOXYGENASE"/>
    <property type="match status" value="1"/>
</dbReference>
<keyword evidence="7 10" id="KW-0408">Iron</keyword>
<evidence type="ECO:0000256" key="1">
    <source>
        <dbReference type="ARBA" id="ARBA00005162"/>
    </source>
</evidence>
<comment type="similarity">
    <text evidence="2 9">Belongs to the 4HPPD family.</text>
</comment>
<evidence type="ECO:0000256" key="10">
    <source>
        <dbReference type="PIRSR" id="PIRSR009283-1"/>
    </source>
</evidence>
<feature type="domain" description="VOC" evidence="11">
    <location>
        <begin position="188"/>
        <end position="347"/>
    </location>
</feature>
<keyword evidence="4 10" id="KW-0479">Metal-binding</keyword>
<evidence type="ECO:0000259" key="11">
    <source>
        <dbReference type="PROSITE" id="PS51819"/>
    </source>
</evidence>
<dbReference type="PIRSF" id="PIRSF009283">
    <property type="entry name" value="HPP_dOase"/>
    <property type="match status" value="1"/>
</dbReference>